<evidence type="ECO:0000256" key="6">
    <source>
        <dbReference type="ARBA" id="ARBA00023136"/>
    </source>
</evidence>
<accession>A0A3Q7T431</accession>
<proteinExistence type="inferred from homology"/>
<dbReference type="PANTHER" id="PTHR21723:SF3">
    <property type="entry name" value="PROTEIN RIC-3"/>
    <property type="match status" value="1"/>
</dbReference>
<evidence type="ECO:0000256" key="3">
    <source>
        <dbReference type="ARBA" id="ARBA00022692"/>
    </source>
</evidence>
<dbReference type="PANTHER" id="PTHR21723">
    <property type="entry name" value="RESISTANCE TO INHIBITORS OF CHOLINESTERASE PROTEIN 3 RIC3"/>
    <property type="match status" value="1"/>
</dbReference>
<dbReference type="GeneID" id="112927100"/>
<feature type="coiled-coil region" evidence="7">
    <location>
        <begin position="379"/>
        <end position="406"/>
    </location>
</feature>
<evidence type="ECO:0000313" key="11">
    <source>
        <dbReference type="Proteomes" id="UP001652641"/>
    </source>
</evidence>
<feature type="domain" description="Resistance to inhibitors of cholinesterase protein 3 N-terminal" evidence="10">
    <location>
        <begin position="254"/>
        <end position="405"/>
    </location>
</feature>
<feature type="region of interest" description="Disordered" evidence="8">
    <location>
        <begin position="583"/>
        <end position="618"/>
    </location>
</feature>
<evidence type="ECO:0000256" key="4">
    <source>
        <dbReference type="ARBA" id="ARBA00022824"/>
    </source>
</evidence>
<keyword evidence="11" id="KW-1185">Reference proteome</keyword>
<dbReference type="STRING" id="9627.ENSVVUP00000039106"/>
<keyword evidence="7" id="KW-0175">Coiled coil</keyword>
<feature type="transmembrane region" description="Helical" evidence="9">
    <location>
        <begin position="334"/>
        <end position="355"/>
    </location>
</feature>
<feature type="compositionally biased region" description="Gly residues" evidence="8">
    <location>
        <begin position="130"/>
        <end position="150"/>
    </location>
</feature>
<keyword evidence="5 9" id="KW-1133">Transmembrane helix</keyword>
<evidence type="ECO:0000313" key="12">
    <source>
        <dbReference type="RefSeq" id="XP_025864098.2"/>
    </source>
</evidence>
<feature type="region of interest" description="Disordered" evidence="8">
    <location>
        <begin position="130"/>
        <end position="214"/>
    </location>
</feature>
<evidence type="ECO:0000256" key="7">
    <source>
        <dbReference type="SAM" id="Coils"/>
    </source>
</evidence>
<protein>
    <submittedName>
        <fullName evidence="12">Protein RIC-3 isoform X1</fullName>
    </submittedName>
</protein>
<dbReference type="RefSeq" id="XP_025864098.2">
    <property type="nucleotide sequence ID" value="XM_026008313.2"/>
</dbReference>
<organism evidence="11 12">
    <name type="scientific">Vulpes vulpes</name>
    <name type="common">Red fox</name>
    <dbReference type="NCBI Taxonomy" id="9627"/>
    <lineage>
        <taxon>Eukaryota</taxon>
        <taxon>Metazoa</taxon>
        <taxon>Chordata</taxon>
        <taxon>Craniata</taxon>
        <taxon>Vertebrata</taxon>
        <taxon>Euteleostomi</taxon>
        <taxon>Mammalia</taxon>
        <taxon>Eutheria</taxon>
        <taxon>Laurasiatheria</taxon>
        <taxon>Carnivora</taxon>
        <taxon>Caniformia</taxon>
        <taxon>Canidae</taxon>
        <taxon>Vulpes</taxon>
    </lineage>
</organism>
<reference key="1">
    <citation type="submission" date="2019-01" db="UniProtKB">
        <authorList>
            <consortium name="RefSeq"/>
        </authorList>
    </citation>
    <scope>IDENTIFICATION</scope>
</reference>
<dbReference type="InterPro" id="IPR032763">
    <property type="entry name" value="RIC3_N"/>
</dbReference>
<keyword evidence="6 9" id="KW-0472">Membrane</keyword>
<evidence type="ECO:0000256" key="9">
    <source>
        <dbReference type="SAM" id="Phobius"/>
    </source>
</evidence>
<name>A0A3Q7T431_VULVU</name>
<dbReference type="OMA" id="HQMPSDG"/>
<feature type="region of interest" description="Disordered" evidence="8">
    <location>
        <begin position="269"/>
        <end position="306"/>
    </location>
</feature>
<gene>
    <name evidence="12" type="primary">RIC3</name>
</gene>
<evidence type="ECO:0000256" key="5">
    <source>
        <dbReference type="ARBA" id="ARBA00022989"/>
    </source>
</evidence>
<feature type="region of interest" description="Disordered" evidence="8">
    <location>
        <begin position="51"/>
        <end position="91"/>
    </location>
</feature>
<dbReference type="InterPro" id="IPR026160">
    <property type="entry name" value="Ric3"/>
</dbReference>
<sequence>MEGTKRFLFNVHKTKTGRTGCGNTEEGEGCLERFHEGRYFSFLPSFPPGEAALGVPGRREQDEPSFPGGEDYARAGANAPSARGTAKTSLRAPVLERSLRAGLGEGRGCSRKASGPRRETTARALLAEGPGCGRRAAGGQGGAGVVWGRGGQRRQRVREAGAPPSAARRGERGASRRPRPQGARSGWGRGGPRSRCGGPHALVPRASPSAQPAVRPPAQWFRFRFRFRRASAPAARAAAMAYSTVRRVALASGLVLAASLLLPKAFLSRGKRQEPPPAPEGKLGRFPPMMHHHQPPADGQTPGARFQRSHLAEAFAKAKGSGGGTGGGGSGRGLMGQIIPIYGFGIFLYILYILFKLSKGKTTAEDRKCSTATAGNTHRKITNFELVQLQEKLKETEEAMEKLINRVGPNGERAQTVTSDQEKRLLHQLREITRVMKEGKFTDRPTPEKEAEEAPYMEDWEGYPEETYPIYDLSDCIKRRQETILVDYPDPREPSAEEIAERMGVLEGEESDHLGWEIPTDPRAHEENSLTSCDPKPETCSCCSNEEEDPAVLAENAGFSADTYTEQEEITKEVWAQDFRDEGLGISPDKAHTGATLRKRNPQGFELKTTGLGKYPLL</sequence>
<evidence type="ECO:0000256" key="2">
    <source>
        <dbReference type="ARBA" id="ARBA00008538"/>
    </source>
</evidence>
<keyword evidence="4" id="KW-0256">Endoplasmic reticulum</keyword>
<evidence type="ECO:0000256" key="1">
    <source>
        <dbReference type="ARBA" id="ARBA00004586"/>
    </source>
</evidence>
<reference evidence="12" key="2">
    <citation type="submission" date="2025-08" db="UniProtKB">
        <authorList>
            <consortium name="RefSeq"/>
        </authorList>
    </citation>
    <scope>IDENTIFICATION</scope>
    <source>
        <tissue evidence="12">Cell line</tissue>
    </source>
</reference>
<dbReference type="Proteomes" id="UP001652641">
    <property type="component" value="Chromosome 11"/>
</dbReference>
<keyword evidence="3 9" id="KW-0812">Transmembrane</keyword>
<dbReference type="Pfam" id="PF15361">
    <property type="entry name" value="RIC3"/>
    <property type="match status" value="1"/>
</dbReference>
<comment type="subcellular location">
    <subcellularLocation>
        <location evidence="1">Endoplasmic reticulum membrane</location>
    </subcellularLocation>
</comment>
<evidence type="ECO:0000259" key="10">
    <source>
        <dbReference type="Pfam" id="PF15361"/>
    </source>
</evidence>
<evidence type="ECO:0000256" key="8">
    <source>
        <dbReference type="SAM" id="MobiDB-lite"/>
    </source>
</evidence>
<comment type="similarity">
    <text evidence="2">Belongs to the ric-3 family.</text>
</comment>